<organism evidence="1 2">
    <name type="scientific">Loxostege sticticalis</name>
    <name type="common">Beet webworm moth</name>
    <dbReference type="NCBI Taxonomy" id="481309"/>
    <lineage>
        <taxon>Eukaryota</taxon>
        <taxon>Metazoa</taxon>
        <taxon>Ecdysozoa</taxon>
        <taxon>Arthropoda</taxon>
        <taxon>Hexapoda</taxon>
        <taxon>Insecta</taxon>
        <taxon>Pterygota</taxon>
        <taxon>Neoptera</taxon>
        <taxon>Endopterygota</taxon>
        <taxon>Lepidoptera</taxon>
        <taxon>Glossata</taxon>
        <taxon>Ditrysia</taxon>
        <taxon>Pyraloidea</taxon>
        <taxon>Crambidae</taxon>
        <taxon>Pyraustinae</taxon>
        <taxon>Loxostege</taxon>
    </lineage>
</organism>
<sequence>MPIVKHFVDNCNSIVDKSTNQYTCIVGDFNIGLINWTVANSSDVYSPGSAAGQYLLDFSIANNYKQCNLITNNKDKTLDLVFTDCPTCQTIPAADVLSLIDPLHPPIEFQLVLTQKSYLPIFRGHKLNFYRADYDAMNKHFGEIKWDDIFTGMVDVDDMTERLYDIIMDAIKQFVPRCQTKVGKYPPWYSGNLINRLRERNKYRQKYNKYQNPLDLISLKLLSKRCKKLTIECYNNYTENIEKNIQRNPKSFWSYIKSKREGSSTYPSSMSDGHVICTNAEDICNLFARHFSSVYVQDTSTTLPFLEDGNNADCYSMICVDREDLLKKLEGLDVTKGAGSDNIPPILFPDVRQLW</sequence>
<evidence type="ECO:0000313" key="1">
    <source>
        <dbReference type="EMBL" id="KAL0860444.1"/>
    </source>
</evidence>
<gene>
    <name evidence="1" type="ORF">ABMA27_009833</name>
</gene>
<evidence type="ECO:0000313" key="2">
    <source>
        <dbReference type="Proteomes" id="UP001549920"/>
    </source>
</evidence>
<reference evidence="1 2" key="1">
    <citation type="submission" date="2024-06" db="EMBL/GenBank/DDBJ databases">
        <title>A chromosome-level genome assembly of beet webworm, Loxostege sticticalis.</title>
        <authorList>
            <person name="Zhang Y."/>
        </authorList>
    </citation>
    <scope>NUCLEOTIDE SEQUENCE [LARGE SCALE GENOMIC DNA]</scope>
    <source>
        <strain evidence="1">AQ026</strain>
        <tissue evidence="1">Whole body</tissue>
    </source>
</reference>
<keyword evidence="2" id="KW-1185">Reference proteome</keyword>
<dbReference type="PANTHER" id="PTHR33395">
    <property type="entry name" value="TRANSCRIPTASE, PUTATIVE-RELATED-RELATED"/>
    <property type="match status" value="1"/>
</dbReference>
<dbReference type="InterPro" id="IPR036691">
    <property type="entry name" value="Endo/exonu/phosph_ase_sf"/>
</dbReference>
<evidence type="ECO:0008006" key="3">
    <source>
        <dbReference type="Google" id="ProtNLM"/>
    </source>
</evidence>
<proteinExistence type="predicted"/>
<name>A0ABR3H6Y3_LOXSC</name>
<dbReference type="EMBL" id="JBEUOH010000025">
    <property type="protein sequence ID" value="KAL0860444.1"/>
    <property type="molecule type" value="Genomic_DNA"/>
</dbReference>
<accession>A0ABR3H6Y3</accession>
<dbReference type="Proteomes" id="UP001549920">
    <property type="component" value="Unassembled WGS sequence"/>
</dbReference>
<comment type="caution">
    <text evidence="1">The sequence shown here is derived from an EMBL/GenBank/DDBJ whole genome shotgun (WGS) entry which is preliminary data.</text>
</comment>
<protein>
    <recommendedName>
        <fullName evidence="3">Endonuclease/exonuclease/phosphatase domain-containing protein</fullName>
    </recommendedName>
</protein>
<dbReference type="Gene3D" id="3.60.10.10">
    <property type="entry name" value="Endonuclease/exonuclease/phosphatase"/>
    <property type="match status" value="1"/>
</dbReference>
<dbReference type="PANTHER" id="PTHR33395:SF22">
    <property type="entry name" value="REVERSE TRANSCRIPTASE DOMAIN-CONTAINING PROTEIN"/>
    <property type="match status" value="1"/>
</dbReference>